<dbReference type="STRING" id="1009370.ALO_20167"/>
<evidence type="ECO:0000313" key="2">
    <source>
        <dbReference type="EMBL" id="EGO62044.1"/>
    </source>
</evidence>
<feature type="non-terminal residue" evidence="2">
    <location>
        <position position="1"/>
    </location>
</feature>
<reference evidence="2 3" key="1">
    <citation type="journal article" date="2011" name="EMBO J.">
        <title>Structural diversity of bacterial flagellar motors.</title>
        <authorList>
            <person name="Chen S."/>
            <person name="Beeby M."/>
            <person name="Murphy G.E."/>
            <person name="Leadbetter J.R."/>
            <person name="Hendrixson D.R."/>
            <person name="Briegel A."/>
            <person name="Li Z."/>
            <person name="Shi J."/>
            <person name="Tocheva E.I."/>
            <person name="Muller A."/>
            <person name="Dobro M.J."/>
            <person name="Jensen G.J."/>
        </authorList>
    </citation>
    <scope>NUCLEOTIDE SEQUENCE [LARGE SCALE GENOMIC DNA]</scope>
    <source>
        <strain evidence="2 3">DSM 6540</strain>
    </source>
</reference>
<dbReference type="EMBL" id="AFGF01000248">
    <property type="protein sequence ID" value="EGO62044.1"/>
    <property type="molecule type" value="Genomic_DNA"/>
</dbReference>
<dbReference type="InterPro" id="IPR047650">
    <property type="entry name" value="Transpos_IS110"/>
</dbReference>
<name>F7NPI8_9FIRM</name>
<evidence type="ECO:0000259" key="1">
    <source>
        <dbReference type="Pfam" id="PF02371"/>
    </source>
</evidence>
<protein>
    <submittedName>
        <fullName evidence="2">Transposase IS116/IS110/IS902</fullName>
    </submittedName>
</protein>
<dbReference type="GO" id="GO:0006313">
    <property type="term" value="P:DNA transposition"/>
    <property type="evidence" value="ECO:0007669"/>
    <property type="project" value="InterPro"/>
</dbReference>
<dbReference type="GO" id="GO:0003677">
    <property type="term" value="F:DNA binding"/>
    <property type="evidence" value="ECO:0007669"/>
    <property type="project" value="InterPro"/>
</dbReference>
<organism evidence="2 3">
    <name type="scientific">Acetonema longum DSM 6540</name>
    <dbReference type="NCBI Taxonomy" id="1009370"/>
    <lineage>
        <taxon>Bacteria</taxon>
        <taxon>Bacillati</taxon>
        <taxon>Bacillota</taxon>
        <taxon>Negativicutes</taxon>
        <taxon>Acetonemataceae</taxon>
        <taxon>Acetonema</taxon>
    </lineage>
</organism>
<gene>
    <name evidence="2" type="ORF">ALO_20167</name>
</gene>
<feature type="non-terminal residue" evidence="2">
    <location>
        <position position="209"/>
    </location>
</feature>
<sequence length="209" mass="23368">DALVKGTTMLQNQLHGQLMYHYPSYRKFFCLVNSKTALYFWETYPSPGHLKTVTAETLADGLRSVSRNACSMEKAQTILDLVAADGDTHREFQAERDFIVKSIIQELRYKQQAIEGIDGELKNLLPLTDYKLDTMPGINLNTASHIISEIGDINRFPNSDKLARFAGIAPVLFSSAGKGKEQRSRQGNRVLHGIFYFLAVQLVQVSKGG</sequence>
<feature type="domain" description="Transposase IS116/IS110/IS902 C-terminal" evidence="1">
    <location>
        <begin position="131"/>
        <end position="205"/>
    </location>
</feature>
<proteinExistence type="predicted"/>
<dbReference type="InterPro" id="IPR003346">
    <property type="entry name" value="Transposase_20"/>
</dbReference>
<dbReference type="Pfam" id="PF02371">
    <property type="entry name" value="Transposase_20"/>
    <property type="match status" value="1"/>
</dbReference>
<dbReference type="AlphaFoldDB" id="F7NPI8"/>
<accession>F7NPI8</accession>
<dbReference type="PANTHER" id="PTHR33055:SF15">
    <property type="entry name" value="TRANSPOSASE-RELATED"/>
    <property type="match status" value="1"/>
</dbReference>
<comment type="caution">
    <text evidence="2">The sequence shown here is derived from an EMBL/GenBank/DDBJ whole genome shotgun (WGS) entry which is preliminary data.</text>
</comment>
<evidence type="ECO:0000313" key="3">
    <source>
        <dbReference type="Proteomes" id="UP000003240"/>
    </source>
</evidence>
<dbReference type="Proteomes" id="UP000003240">
    <property type="component" value="Unassembled WGS sequence"/>
</dbReference>
<keyword evidence="3" id="KW-1185">Reference proteome</keyword>
<dbReference type="eggNOG" id="COG3547">
    <property type="taxonomic scope" value="Bacteria"/>
</dbReference>
<dbReference type="GO" id="GO:0004803">
    <property type="term" value="F:transposase activity"/>
    <property type="evidence" value="ECO:0007669"/>
    <property type="project" value="InterPro"/>
</dbReference>
<dbReference type="PANTHER" id="PTHR33055">
    <property type="entry name" value="TRANSPOSASE FOR INSERTION SEQUENCE ELEMENT IS1111A"/>
    <property type="match status" value="1"/>
</dbReference>